<feature type="transmembrane region" description="Helical" evidence="2">
    <location>
        <begin position="145"/>
        <end position="164"/>
    </location>
</feature>
<comment type="caution">
    <text evidence="3">The sequence shown here is derived from an EMBL/GenBank/DDBJ whole genome shotgun (WGS) entry which is preliminary data.</text>
</comment>
<dbReference type="Gene3D" id="1.10.287.70">
    <property type="match status" value="1"/>
</dbReference>
<dbReference type="RefSeq" id="WP_345466515.1">
    <property type="nucleotide sequence ID" value="NZ_BAABLK010000015.1"/>
</dbReference>
<name>A0ABP9TKI9_9MICC</name>
<accession>A0ABP9TKI9</accession>
<feature type="transmembrane region" description="Helical" evidence="2">
    <location>
        <begin position="57"/>
        <end position="80"/>
    </location>
</feature>
<sequence length="260" mass="28597">MTEHRKDPTLDTPSDEERLGAAELLARQLDRPMGILGIIFLFVVLGQVLATEPGMTLALTITGWIFWAIFVGEFLLRAYIARFRKQFWKKNWWQIVFLLVPFLRFFRALQALRLVRLARFARFGGIVSAGVRGSRSAGRLLSSRIGWLIAVTAVVILASSQLLYATGSHEQYADALFEAAMATITGQGLTPTDPFSRILQVLLAVYSVAVFATLAGSFGAFFLQKEQPEAISATPPEASTSASEPPRSEHSAPKHTGGQE</sequence>
<dbReference type="Proteomes" id="UP001501257">
    <property type="component" value="Unassembled WGS sequence"/>
</dbReference>
<keyword evidence="2" id="KW-0812">Transmembrane</keyword>
<keyword evidence="2" id="KW-0472">Membrane</keyword>
<gene>
    <name evidence="3" type="ORF">GCM10025778_07680</name>
</gene>
<feature type="compositionally biased region" description="Low complexity" evidence="1">
    <location>
        <begin position="231"/>
        <end position="245"/>
    </location>
</feature>
<proteinExistence type="predicted"/>
<keyword evidence="2" id="KW-1133">Transmembrane helix</keyword>
<evidence type="ECO:0000313" key="3">
    <source>
        <dbReference type="EMBL" id="GAA5226237.1"/>
    </source>
</evidence>
<evidence type="ECO:0000256" key="2">
    <source>
        <dbReference type="SAM" id="Phobius"/>
    </source>
</evidence>
<evidence type="ECO:0000256" key="1">
    <source>
        <dbReference type="SAM" id="MobiDB-lite"/>
    </source>
</evidence>
<evidence type="ECO:0008006" key="5">
    <source>
        <dbReference type="Google" id="ProtNLM"/>
    </source>
</evidence>
<dbReference type="SUPFAM" id="SSF81324">
    <property type="entry name" value="Voltage-gated potassium channels"/>
    <property type="match status" value="1"/>
</dbReference>
<feature type="transmembrane region" description="Helical" evidence="2">
    <location>
        <begin position="33"/>
        <end position="50"/>
    </location>
</feature>
<evidence type="ECO:0000313" key="4">
    <source>
        <dbReference type="Proteomes" id="UP001501257"/>
    </source>
</evidence>
<reference evidence="4" key="1">
    <citation type="journal article" date="2019" name="Int. J. Syst. Evol. Microbiol.">
        <title>The Global Catalogue of Microorganisms (GCM) 10K type strain sequencing project: providing services to taxonomists for standard genome sequencing and annotation.</title>
        <authorList>
            <consortium name="The Broad Institute Genomics Platform"/>
            <consortium name="The Broad Institute Genome Sequencing Center for Infectious Disease"/>
            <person name="Wu L."/>
            <person name="Ma J."/>
        </authorList>
    </citation>
    <scope>NUCLEOTIDE SEQUENCE [LARGE SCALE GENOMIC DNA]</scope>
    <source>
        <strain evidence="4">JCM 18952</strain>
    </source>
</reference>
<organism evidence="3 4">
    <name type="scientific">Paeniglutamicibacter antarcticus</name>
    <dbReference type="NCBI Taxonomy" id="494023"/>
    <lineage>
        <taxon>Bacteria</taxon>
        <taxon>Bacillati</taxon>
        <taxon>Actinomycetota</taxon>
        <taxon>Actinomycetes</taxon>
        <taxon>Micrococcales</taxon>
        <taxon>Micrococcaceae</taxon>
        <taxon>Paeniglutamicibacter</taxon>
    </lineage>
</organism>
<protein>
    <recommendedName>
        <fullName evidence="5">Voltage-gated potassium channel</fullName>
    </recommendedName>
</protein>
<keyword evidence="4" id="KW-1185">Reference proteome</keyword>
<feature type="region of interest" description="Disordered" evidence="1">
    <location>
        <begin position="231"/>
        <end position="260"/>
    </location>
</feature>
<feature type="transmembrane region" description="Helical" evidence="2">
    <location>
        <begin position="198"/>
        <end position="223"/>
    </location>
</feature>
<dbReference type="EMBL" id="BAABLK010000015">
    <property type="protein sequence ID" value="GAA5226237.1"/>
    <property type="molecule type" value="Genomic_DNA"/>
</dbReference>